<protein>
    <recommendedName>
        <fullName evidence="1">Dienelactone hydrolase domain-containing protein</fullName>
    </recommendedName>
</protein>
<dbReference type="Proteomes" id="UP001150907">
    <property type="component" value="Unassembled WGS sequence"/>
</dbReference>
<comment type="caution">
    <text evidence="2">The sequence shown here is derived from an EMBL/GenBank/DDBJ whole genome shotgun (WGS) entry which is preliminary data.</text>
</comment>
<dbReference type="SUPFAM" id="SSF53474">
    <property type="entry name" value="alpha/beta-Hydrolases"/>
    <property type="match status" value="1"/>
</dbReference>
<dbReference type="EMBL" id="JANBQF010000557">
    <property type="protein sequence ID" value="KAJ2000275.1"/>
    <property type="molecule type" value="Genomic_DNA"/>
</dbReference>
<evidence type="ECO:0000313" key="2">
    <source>
        <dbReference type="EMBL" id="KAJ2000275.1"/>
    </source>
</evidence>
<dbReference type="Pfam" id="PF01738">
    <property type="entry name" value="DLH"/>
    <property type="match status" value="1"/>
</dbReference>
<dbReference type="AlphaFoldDB" id="A0A9W8EDS0"/>
<sequence length="244" mass="26197">MSFPSVCCNTPPVAASYMPKGERGKLGDFDCYFAGSKESKQGIIVNYDVFGFHSNVLQLCDIIGSLGFYVLLPDLLRGAPLTEADLGKPGVFASFLQHAGSWESNRAAYIQAREHLHNSGVTSVGIIGFCWGGKMVVTALAQLDGFVGGAVVHPALIESGDFGQINAPLLALPSKDEDQAMFAQGFAQLKASKSFGSQCRLEPFEDMFHGFCGARGDWAVPEQAKRANDAIKHLVAFFSNLIPN</sequence>
<dbReference type="GO" id="GO:0016787">
    <property type="term" value="F:hydrolase activity"/>
    <property type="evidence" value="ECO:0007669"/>
    <property type="project" value="InterPro"/>
</dbReference>
<feature type="domain" description="Dienelactone hydrolase" evidence="1">
    <location>
        <begin position="29"/>
        <end position="240"/>
    </location>
</feature>
<gene>
    <name evidence="2" type="ORF">H4R26_004690</name>
</gene>
<reference evidence="2" key="1">
    <citation type="submission" date="2022-07" db="EMBL/GenBank/DDBJ databases">
        <title>Phylogenomic reconstructions and comparative analyses of Kickxellomycotina fungi.</title>
        <authorList>
            <person name="Reynolds N.K."/>
            <person name="Stajich J.E."/>
            <person name="Barry K."/>
            <person name="Grigoriev I.V."/>
            <person name="Crous P."/>
            <person name="Smith M.E."/>
        </authorList>
    </citation>
    <scope>NUCLEOTIDE SEQUENCE</scope>
    <source>
        <strain evidence="2">IMI 214461</strain>
    </source>
</reference>
<keyword evidence="3" id="KW-1185">Reference proteome</keyword>
<proteinExistence type="predicted"/>
<accession>A0A9W8EDS0</accession>
<name>A0A9W8EDS0_9FUNG</name>
<dbReference type="Gene3D" id="3.40.50.1820">
    <property type="entry name" value="alpha/beta hydrolase"/>
    <property type="match status" value="1"/>
</dbReference>
<dbReference type="PANTHER" id="PTHR47668">
    <property type="entry name" value="DIENELACTONE HYDROLASE FAMILY PROTEIN (AFU_ORTHOLOGUE AFUA_6G01940)"/>
    <property type="match status" value="1"/>
</dbReference>
<dbReference type="OrthoDB" id="17560at2759"/>
<dbReference type="InterPro" id="IPR029058">
    <property type="entry name" value="AB_hydrolase_fold"/>
</dbReference>
<evidence type="ECO:0000313" key="3">
    <source>
        <dbReference type="Proteomes" id="UP001150907"/>
    </source>
</evidence>
<evidence type="ECO:0000259" key="1">
    <source>
        <dbReference type="Pfam" id="PF01738"/>
    </source>
</evidence>
<organism evidence="2 3">
    <name type="scientific">Coemansia thaxteri</name>
    <dbReference type="NCBI Taxonomy" id="2663907"/>
    <lineage>
        <taxon>Eukaryota</taxon>
        <taxon>Fungi</taxon>
        <taxon>Fungi incertae sedis</taxon>
        <taxon>Zoopagomycota</taxon>
        <taxon>Kickxellomycotina</taxon>
        <taxon>Kickxellomycetes</taxon>
        <taxon>Kickxellales</taxon>
        <taxon>Kickxellaceae</taxon>
        <taxon>Coemansia</taxon>
    </lineage>
</organism>
<dbReference type="InterPro" id="IPR002925">
    <property type="entry name" value="Dienelactn_hydro"/>
</dbReference>
<dbReference type="PANTHER" id="PTHR47668:SF1">
    <property type="entry name" value="DIENELACTONE HYDROLASE DOMAIN-CONTAINING PROTEIN-RELATED"/>
    <property type="match status" value="1"/>
</dbReference>